<dbReference type="Proteomes" id="UP000320496">
    <property type="component" value="Chromosome"/>
</dbReference>
<dbReference type="GO" id="GO:0016301">
    <property type="term" value="F:kinase activity"/>
    <property type="evidence" value="ECO:0007669"/>
    <property type="project" value="InterPro"/>
</dbReference>
<dbReference type="KEGG" id="mri:Mal4_16740"/>
<dbReference type="PROSITE" id="PS51459">
    <property type="entry name" value="FIDO"/>
    <property type="match status" value="1"/>
</dbReference>
<dbReference type="InterPro" id="IPR003812">
    <property type="entry name" value="Fido"/>
</dbReference>
<feature type="domain" description="Fido" evidence="1">
    <location>
        <begin position="7"/>
        <end position="125"/>
    </location>
</feature>
<dbReference type="SUPFAM" id="SSF140931">
    <property type="entry name" value="Fic-like"/>
    <property type="match status" value="1"/>
</dbReference>
<dbReference type="RefSeq" id="WP_145368138.1">
    <property type="nucleotide sequence ID" value="NZ_CP036275.1"/>
</dbReference>
<protein>
    <submittedName>
        <fullName evidence="2">Toxin Doc</fullName>
    </submittedName>
</protein>
<dbReference type="InterPro" id="IPR036597">
    <property type="entry name" value="Fido-like_dom_sf"/>
</dbReference>
<gene>
    <name evidence="2" type="primary">doc</name>
    <name evidence="2" type="ORF">Mal4_16740</name>
</gene>
<dbReference type="PANTHER" id="PTHR39426:SF1">
    <property type="entry name" value="HOMOLOGY TO DEATH-ON-CURING PROTEIN OF PHAGE P1"/>
    <property type="match status" value="1"/>
</dbReference>
<organism evidence="2 3">
    <name type="scientific">Maioricimonas rarisocia</name>
    <dbReference type="NCBI Taxonomy" id="2528026"/>
    <lineage>
        <taxon>Bacteria</taxon>
        <taxon>Pseudomonadati</taxon>
        <taxon>Planctomycetota</taxon>
        <taxon>Planctomycetia</taxon>
        <taxon>Planctomycetales</taxon>
        <taxon>Planctomycetaceae</taxon>
        <taxon>Maioricimonas</taxon>
    </lineage>
</organism>
<proteinExistence type="predicted"/>
<evidence type="ECO:0000313" key="2">
    <source>
        <dbReference type="EMBL" id="QDU37363.1"/>
    </source>
</evidence>
<sequence>MGDIDFLSTGDVLFAHRDQIERYGGDPGVRDIELLESAIAQPEATFNGQLLHAFPFEMAAAYLYHLVQNHPFVDGNKRTGAVAGLLFLDLNGIAINAPAGSLYDMTIAVANGHMRKPKVAEFFRAHAVAT</sequence>
<evidence type="ECO:0000259" key="1">
    <source>
        <dbReference type="PROSITE" id="PS51459"/>
    </source>
</evidence>
<keyword evidence="3" id="KW-1185">Reference proteome</keyword>
<name>A0A517Z4F5_9PLAN</name>
<dbReference type="EMBL" id="CP036275">
    <property type="protein sequence ID" value="QDU37363.1"/>
    <property type="molecule type" value="Genomic_DNA"/>
</dbReference>
<dbReference type="Pfam" id="PF02661">
    <property type="entry name" value="Fic"/>
    <property type="match status" value="1"/>
</dbReference>
<dbReference type="Gene3D" id="1.20.120.1870">
    <property type="entry name" value="Fic/DOC protein, Fido domain"/>
    <property type="match status" value="1"/>
</dbReference>
<dbReference type="InterPro" id="IPR053737">
    <property type="entry name" value="Type_II_TA_Toxin"/>
</dbReference>
<dbReference type="PANTHER" id="PTHR39426">
    <property type="entry name" value="HOMOLOGY TO DEATH-ON-CURING PROTEIN OF PHAGE P1"/>
    <property type="match status" value="1"/>
</dbReference>
<accession>A0A517Z4F5</accession>
<dbReference type="InterPro" id="IPR006440">
    <property type="entry name" value="Doc"/>
</dbReference>
<dbReference type="AlphaFoldDB" id="A0A517Z4F5"/>
<dbReference type="PIRSF" id="PIRSF018297">
    <property type="entry name" value="Doc"/>
    <property type="match status" value="1"/>
</dbReference>
<reference evidence="2 3" key="1">
    <citation type="submission" date="2019-02" db="EMBL/GenBank/DDBJ databases">
        <title>Deep-cultivation of Planctomycetes and their phenomic and genomic characterization uncovers novel biology.</title>
        <authorList>
            <person name="Wiegand S."/>
            <person name="Jogler M."/>
            <person name="Boedeker C."/>
            <person name="Pinto D."/>
            <person name="Vollmers J."/>
            <person name="Rivas-Marin E."/>
            <person name="Kohn T."/>
            <person name="Peeters S.H."/>
            <person name="Heuer A."/>
            <person name="Rast P."/>
            <person name="Oberbeckmann S."/>
            <person name="Bunk B."/>
            <person name="Jeske O."/>
            <person name="Meyerdierks A."/>
            <person name="Storesund J.E."/>
            <person name="Kallscheuer N."/>
            <person name="Luecker S."/>
            <person name="Lage O.M."/>
            <person name="Pohl T."/>
            <person name="Merkel B.J."/>
            <person name="Hornburger P."/>
            <person name="Mueller R.-W."/>
            <person name="Bruemmer F."/>
            <person name="Labrenz M."/>
            <person name="Spormann A.M."/>
            <person name="Op den Camp H."/>
            <person name="Overmann J."/>
            <person name="Amann R."/>
            <person name="Jetten M.S.M."/>
            <person name="Mascher T."/>
            <person name="Medema M.H."/>
            <person name="Devos D.P."/>
            <person name="Kaster A.-K."/>
            <person name="Ovreas L."/>
            <person name="Rohde M."/>
            <person name="Galperin M.Y."/>
            <person name="Jogler C."/>
        </authorList>
    </citation>
    <scope>NUCLEOTIDE SEQUENCE [LARGE SCALE GENOMIC DNA]</scope>
    <source>
        <strain evidence="2 3">Mal4</strain>
    </source>
</reference>
<dbReference type="NCBIfam" id="TIGR01550">
    <property type="entry name" value="DOC_P1"/>
    <property type="match status" value="1"/>
</dbReference>
<evidence type="ECO:0000313" key="3">
    <source>
        <dbReference type="Proteomes" id="UP000320496"/>
    </source>
</evidence>
<dbReference type="OrthoDB" id="9802752at2"/>